<feature type="region of interest" description="Disordered" evidence="1">
    <location>
        <begin position="166"/>
        <end position="185"/>
    </location>
</feature>
<protein>
    <submittedName>
        <fullName evidence="2">Uncharacterized protein</fullName>
    </submittedName>
</protein>
<name>A0A426Y478_ENSVE</name>
<feature type="compositionally biased region" description="Low complexity" evidence="1">
    <location>
        <begin position="1"/>
        <end position="18"/>
    </location>
</feature>
<evidence type="ECO:0000313" key="3">
    <source>
        <dbReference type="Proteomes" id="UP000287651"/>
    </source>
</evidence>
<dbReference type="EMBL" id="AMZH03015200">
    <property type="protein sequence ID" value="RRT46440.1"/>
    <property type="molecule type" value="Genomic_DNA"/>
</dbReference>
<gene>
    <name evidence="2" type="ORF">B296_00040886</name>
</gene>
<proteinExistence type="predicted"/>
<feature type="region of interest" description="Disordered" evidence="1">
    <location>
        <begin position="116"/>
        <end position="142"/>
    </location>
</feature>
<dbReference type="Proteomes" id="UP000287651">
    <property type="component" value="Unassembled WGS sequence"/>
</dbReference>
<evidence type="ECO:0000313" key="2">
    <source>
        <dbReference type="EMBL" id="RRT46440.1"/>
    </source>
</evidence>
<sequence>MLTATTATATASSSTTSSLISSPSGIRRLARALPFAGAGTAESCKNLKCSISTEEEDAVEVPKLGAQDKDDSCRETLEFQKSERAPPHWLASAMVVPFSRPAPSKWDDAQKWITGPASSRARSKAGGGTMKKNRLAGNGSGRGTTAKVILEVEKAGRQAEKEIGGVKGGNWAAEPNASVDSGMEPATTMENPATEIAGKKPLMMLSFFIVFDGSAFLNLPAIYSSSHMWRLKSNGVFNVVLSTRQSPGAIADRKSCKRYFTSNFLSAINFTKNSSSINWTPPNCTSCLP</sequence>
<dbReference type="AlphaFoldDB" id="A0A426Y478"/>
<evidence type="ECO:0000256" key="1">
    <source>
        <dbReference type="SAM" id="MobiDB-lite"/>
    </source>
</evidence>
<reference evidence="2 3" key="1">
    <citation type="journal article" date="2014" name="Agronomy (Basel)">
        <title>A Draft Genome Sequence for Ensete ventricosum, the Drought-Tolerant Tree Against Hunger.</title>
        <authorList>
            <person name="Harrison J."/>
            <person name="Moore K.A."/>
            <person name="Paszkiewicz K."/>
            <person name="Jones T."/>
            <person name="Grant M."/>
            <person name="Ambacheew D."/>
            <person name="Muzemil S."/>
            <person name="Studholme D.J."/>
        </authorList>
    </citation>
    <scope>NUCLEOTIDE SEQUENCE [LARGE SCALE GENOMIC DNA]</scope>
</reference>
<comment type="caution">
    <text evidence="2">The sequence shown here is derived from an EMBL/GenBank/DDBJ whole genome shotgun (WGS) entry which is preliminary data.</text>
</comment>
<organism evidence="2 3">
    <name type="scientific">Ensete ventricosum</name>
    <name type="common">Abyssinian banana</name>
    <name type="synonym">Musa ensete</name>
    <dbReference type="NCBI Taxonomy" id="4639"/>
    <lineage>
        <taxon>Eukaryota</taxon>
        <taxon>Viridiplantae</taxon>
        <taxon>Streptophyta</taxon>
        <taxon>Embryophyta</taxon>
        <taxon>Tracheophyta</taxon>
        <taxon>Spermatophyta</taxon>
        <taxon>Magnoliopsida</taxon>
        <taxon>Liliopsida</taxon>
        <taxon>Zingiberales</taxon>
        <taxon>Musaceae</taxon>
        <taxon>Ensete</taxon>
    </lineage>
</organism>
<feature type="region of interest" description="Disordered" evidence="1">
    <location>
        <begin position="1"/>
        <end position="21"/>
    </location>
</feature>
<accession>A0A426Y478</accession>